<dbReference type="Pfam" id="PF04073">
    <property type="entry name" value="tRNA_edit"/>
    <property type="match status" value="1"/>
</dbReference>
<dbReference type="EMBL" id="HG687532">
    <property type="protein sequence ID" value="CDJ34993.1"/>
    <property type="molecule type" value="Genomic_DNA"/>
</dbReference>
<dbReference type="VEuPathDB" id="ToxoDB:EMH_0094520"/>
<reference evidence="3" key="2">
    <citation type="submission" date="2013-10" db="EMBL/GenBank/DDBJ databases">
        <authorList>
            <person name="Aslett M."/>
        </authorList>
    </citation>
    <scope>NUCLEOTIDE SEQUENCE [LARGE SCALE GENOMIC DNA]</scope>
    <source>
        <strain evidence="3">Houghton</strain>
    </source>
</reference>
<keyword evidence="4" id="KW-1185">Reference proteome</keyword>
<comment type="similarity">
    <text evidence="1">Belongs to the PRORSD1 family.</text>
</comment>
<dbReference type="RefSeq" id="XP_013357555.1">
    <property type="nucleotide sequence ID" value="XM_013502101.1"/>
</dbReference>
<dbReference type="OrthoDB" id="424586at2759"/>
<accession>U6KHQ7</accession>
<sequence length="98" mass="10758">MTKLGVQKLRLADEKILEATLNVLPGCVTPLAMLNDEKKEVTFLLDAKLKDGEEPVLVHPLHNFESIALAPRDLVSFLIAKGVAIQFVDCQGPFRGFA</sequence>
<dbReference type="InterPro" id="IPR036754">
    <property type="entry name" value="YbaK/aa-tRNA-synt-asso_dom_sf"/>
</dbReference>
<dbReference type="SUPFAM" id="SSF55826">
    <property type="entry name" value="YbaK/ProRS associated domain"/>
    <property type="match status" value="1"/>
</dbReference>
<proteinExistence type="inferred from homology"/>
<organism evidence="3 4">
    <name type="scientific">Eimeria mitis</name>
    <dbReference type="NCBI Taxonomy" id="44415"/>
    <lineage>
        <taxon>Eukaryota</taxon>
        <taxon>Sar</taxon>
        <taxon>Alveolata</taxon>
        <taxon>Apicomplexa</taxon>
        <taxon>Conoidasida</taxon>
        <taxon>Coccidia</taxon>
        <taxon>Eucoccidiorida</taxon>
        <taxon>Eimeriorina</taxon>
        <taxon>Eimeriidae</taxon>
        <taxon>Eimeria</taxon>
    </lineage>
</organism>
<name>U6KHQ7_9EIME</name>
<dbReference type="InterPro" id="IPR040285">
    <property type="entry name" value="ProX/PRXD1"/>
</dbReference>
<dbReference type="GeneID" id="25383568"/>
<dbReference type="Gene3D" id="3.90.960.10">
    <property type="entry name" value="YbaK/aminoacyl-tRNA synthetase-associated domain"/>
    <property type="match status" value="1"/>
</dbReference>
<dbReference type="GO" id="GO:0002161">
    <property type="term" value="F:aminoacyl-tRNA deacylase activity"/>
    <property type="evidence" value="ECO:0007669"/>
    <property type="project" value="InterPro"/>
</dbReference>
<protein>
    <recommendedName>
        <fullName evidence="2">YbaK/aminoacyl-tRNA synthetase-associated domain-containing protein</fullName>
    </recommendedName>
</protein>
<gene>
    <name evidence="3" type="ORF">EMH_0094520</name>
</gene>
<reference evidence="3" key="1">
    <citation type="submission" date="2013-10" db="EMBL/GenBank/DDBJ databases">
        <title>Genomic analysis of the causative agents of coccidiosis in chickens.</title>
        <authorList>
            <person name="Reid A.J."/>
            <person name="Blake D."/>
            <person name="Billington K."/>
            <person name="Browne H."/>
            <person name="Dunn M."/>
            <person name="Hung S."/>
            <person name="Kawahara F."/>
            <person name="Miranda-Saavedra D."/>
            <person name="Mourier T."/>
            <person name="Nagra H."/>
            <person name="Otto T.D."/>
            <person name="Rawlings N."/>
            <person name="Sanchez A."/>
            <person name="Sanders M."/>
            <person name="Subramaniam C."/>
            <person name="Tay Y."/>
            <person name="Dear P."/>
            <person name="Doerig C."/>
            <person name="Gruber A."/>
            <person name="Parkinson J."/>
            <person name="Shirley M."/>
            <person name="Wan K.L."/>
            <person name="Berriman M."/>
            <person name="Tomley F."/>
            <person name="Pain A."/>
        </authorList>
    </citation>
    <scope>NUCLEOTIDE SEQUENCE [LARGE SCALE GENOMIC DNA]</scope>
    <source>
        <strain evidence="3">Houghton</strain>
    </source>
</reference>
<evidence type="ECO:0000256" key="1">
    <source>
        <dbReference type="ARBA" id="ARBA00010201"/>
    </source>
</evidence>
<dbReference type="Proteomes" id="UP000030744">
    <property type="component" value="Unassembled WGS sequence"/>
</dbReference>
<dbReference type="AlphaFoldDB" id="U6KHQ7"/>
<dbReference type="PANTHER" id="PTHR31423">
    <property type="entry name" value="YBAK DOMAIN-CONTAINING PROTEIN"/>
    <property type="match status" value="1"/>
</dbReference>
<evidence type="ECO:0000259" key="2">
    <source>
        <dbReference type="Pfam" id="PF04073"/>
    </source>
</evidence>
<dbReference type="InterPro" id="IPR007214">
    <property type="entry name" value="YbaK/aa-tRNA-synth-assoc-dom"/>
</dbReference>
<evidence type="ECO:0000313" key="4">
    <source>
        <dbReference type="Proteomes" id="UP000030744"/>
    </source>
</evidence>
<feature type="domain" description="YbaK/aminoacyl-tRNA synthetase-associated" evidence="2">
    <location>
        <begin position="3"/>
        <end position="76"/>
    </location>
</feature>
<dbReference type="PANTHER" id="PTHR31423:SF3">
    <property type="entry name" value="PROLYL-TRNA SYNTHETASE ASSOCIATED DOMAIN-CONTAINING PROTEIN 1-RELATED"/>
    <property type="match status" value="1"/>
</dbReference>
<evidence type="ECO:0000313" key="3">
    <source>
        <dbReference type="EMBL" id="CDJ34993.1"/>
    </source>
</evidence>